<evidence type="ECO:0000256" key="2">
    <source>
        <dbReference type="ARBA" id="ARBA00005369"/>
    </source>
</evidence>
<dbReference type="SUPFAM" id="SSF53335">
    <property type="entry name" value="S-adenosyl-L-methionine-dependent methyltransferases"/>
    <property type="match status" value="1"/>
</dbReference>
<comment type="function">
    <text evidence="7">Catalyzes the methyl esterification of L-isoaspartyl residues in peptides and proteins that result from spontaneous decomposition of normal L-aspartyl and L-asparaginyl residues. It plays a role in the repair and/or degradation of damaged proteins.</text>
</comment>
<evidence type="ECO:0000256" key="3">
    <source>
        <dbReference type="ARBA" id="ARBA00022490"/>
    </source>
</evidence>
<accession>A0ABP9UYP7</accession>
<comment type="subcellular location">
    <subcellularLocation>
        <location evidence="1 7">Cytoplasm</location>
    </subcellularLocation>
</comment>
<dbReference type="PROSITE" id="PS01279">
    <property type="entry name" value="PCMT"/>
    <property type="match status" value="1"/>
</dbReference>
<evidence type="ECO:0000256" key="7">
    <source>
        <dbReference type="HAMAP-Rule" id="MF_00090"/>
    </source>
</evidence>
<keyword evidence="3 7" id="KW-0963">Cytoplasm</keyword>
<keyword evidence="6 7" id="KW-0949">S-adenosyl-L-methionine</keyword>
<evidence type="ECO:0000256" key="5">
    <source>
        <dbReference type="ARBA" id="ARBA00022679"/>
    </source>
</evidence>
<dbReference type="Proteomes" id="UP001424741">
    <property type="component" value="Unassembled WGS sequence"/>
</dbReference>
<dbReference type="NCBIfam" id="TIGR00080">
    <property type="entry name" value="pimt"/>
    <property type="match status" value="1"/>
</dbReference>
<comment type="caution">
    <text evidence="8">The sequence shown here is derived from an EMBL/GenBank/DDBJ whole genome shotgun (WGS) entry which is preliminary data.</text>
</comment>
<evidence type="ECO:0000313" key="9">
    <source>
        <dbReference type="Proteomes" id="UP001424741"/>
    </source>
</evidence>
<dbReference type="Pfam" id="PF01135">
    <property type="entry name" value="PCMT"/>
    <property type="match status" value="1"/>
</dbReference>
<evidence type="ECO:0000256" key="4">
    <source>
        <dbReference type="ARBA" id="ARBA00022603"/>
    </source>
</evidence>
<dbReference type="NCBIfam" id="NF001453">
    <property type="entry name" value="PRK00312.1"/>
    <property type="match status" value="1"/>
</dbReference>
<comment type="catalytic activity">
    <reaction evidence="7">
        <text>[protein]-L-isoaspartate + S-adenosyl-L-methionine = [protein]-L-isoaspartate alpha-methyl ester + S-adenosyl-L-homocysteine</text>
        <dbReference type="Rhea" id="RHEA:12705"/>
        <dbReference type="Rhea" id="RHEA-COMP:12143"/>
        <dbReference type="Rhea" id="RHEA-COMP:12144"/>
        <dbReference type="ChEBI" id="CHEBI:57856"/>
        <dbReference type="ChEBI" id="CHEBI:59789"/>
        <dbReference type="ChEBI" id="CHEBI:90596"/>
        <dbReference type="ChEBI" id="CHEBI:90598"/>
        <dbReference type="EC" id="2.1.1.77"/>
    </reaction>
</comment>
<evidence type="ECO:0000313" key="8">
    <source>
        <dbReference type="EMBL" id="GAA5495569.1"/>
    </source>
</evidence>
<dbReference type="EC" id="2.1.1.77" evidence="7"/>
<protein>
    <recommendedName>
        <fullName evidence="7">Protein-L-isoaspartate O-methyltransferase</fullName>
        <ecNumber evidence="7">2.1.1.77</ecNumber>
    </recommendedName>
    <alternativeName>
        <fullName evidence="7">L-isoaspartyl protein carboxyl methyltransferase</fullName>
    </alternativeName>
    <alternativeName>
        <fullName evidence="7">Protein L-isoaspartyl methyltransferase</fullName>
    </alternativeName>
    <alternativeName>
        <fullName evidence="7">Protein-beta-aspartate methyltransferase</fullName>
        <shortName evidence="7">PIMT</shortName>
    </alternativeName>
</protein>
<evidence type="ECO:0000256" key="1">
    <source>
        <dbReference type="ARBA" id="ARBA00004496"/>
    </source>
</evidence>
<dbReference type="EMBL" id="BAABRL010000004">
    <property type="protein sequence ID" value="GAA5495569.1"/>
    <property type="molecule type" value="Genomic_DNA"/>
</dbReference>
<dbReference type="InterPro" id="IPR000682">
    <property type="entry name" value="PCMT"/>
</dbReference>
<evidence type="ECO:0000256" key="6">
    <source>
        <dbReference type="ARBA" id="ARBA00022691"/>
    </source>
</evidence>
<dbReference type="CDD" id="cd02440">
    <property type="entry name" value="AdoMet_MTases"/>
    <property type="match status" value="1"/>
</dbReference>
<dbReference type="Gene3D" id="3.40.50.150">
    <property type="entry name" value="Vaccinia Virus protein VP39"/>
    <property type="match status" value="1"/>
</dbReference>
<dbReference type="PANTHER" id="PTHR11579">
    <property type="entry name" value="PROTEIN-L-ISOASPARTATE O-METHYLTRANSFERASE"/>
    <property type="match status" value="1"/>
</dbReference>
<dbReference type="InterPro" id="IPR029063">
    <property type="entry name" value="SAM-dependent_MTases_sf"/>
</dbReference>
<organism evidence="8 9">
    <name type="scientific">Rubritalea halochordaticola</name>
    <dbReference type="NCBI Taxonomy" id="714537"/>
    <lineage>
        <taxon>Bacteria</taxon>
        <taxon>Pseudomonadati</taxon>
        <taxon>Verrucomicrobiota</taxon>
        <taxon>Verrucomicrobiia</taxon>
        <taxon>Verrucomicrobiales</taxon>
        <taxon>Rubritaleaceae</taxon>
        <taxon>Rubritalea</taxon>
    </lineage>
</organism>
<gene>
    <name evidence="7 8" type="primary">pcm</name>
    <name evidence="8" type="ORF">Rhal01_01748</name>
</gene>
<comment type="similarity">
    <text evidence="2 7">Belongs to the methyltransferase superfamily. L-isoaspartyl/D-aspartyl protein methyltransferase family.</text>
</comment>
<keyword evidence="5 7" id="KW-0808">Transferase</keyword>
<dbReference type="PANTHER" id="PTHR11579:SF0">
    <property type="entry name" value="PROTEIN-L-ISOASPARTATE(D-ASPARTATE) O-METHYLTRANSFERASE"/>
    <property type="match status" value="1"/>
</dbReference>
<keyword evidence="9" id="KW-1185">Reference proteome</keyword>
<proteinExistence type="inferred from homology"/>
<feature type="active site" evidence="7">
    <location>
        <position position="70"/>
    </location>
</feature>
<keyword evidence="4 7" id="KW-0489">Methyltransferase</keyword>
<dbReference type="HAMAP" id="MF_00090">
    <property type="entry name" value="PIMT"/>
    <property type="match status" value="1"/>
</dbReference>
<reference evidence="8 9" key="1">
    <citation type="submission" date="2024-02" db="EMBL/GenBank/DDBJ databases">
        <title>Rubritalea halochordaticola NBRC 107102.</title>
        <authorList>
            <person name="Ichikawa N."/>
            <person name="Katano-Makiyama Y."/>
            <person name="Hidaka K."/>
        </authorList>
    </citation>
    <scope>NUCLEOTIDE SEQUENCE [LARGE SCALE GENOMIC DNA]</scope>
    <source>
        <strain evidence="8 9">NBRC 107102</strain>
    </source>
</reference>
<sequence length="215" mass="24589">MLFQRQDSNESYEAMRWHMVDRQIVARGVRDERVLEAMRQVPRHEFVDPHYWDVAYTDHPLPIAGGQTISQPYIVAYMSELLAVRASDRVLEIGTGCGYQTAILACLAAEVYSVEYLQELSAQAEERLEKYVNVHLKVGNGWEGWIEHAPYDRILVTCAADHIPEYLLSQLSEGGRVVIPMGENSQRLVIFTKRGENYIQDDDIAVRFVPMVDSD</sequence>
<name>A0ABP9UYP7_9BACT</name>